<dbReference type="InterPro" id="IPR002110">
    <property type="entry name" value="Ankyrin_rpt"/>
</dbReference>
<dbReference type="InterPro" id="IPR036770">
    <property type="entry name" value="Ankyrin_rpt-contain_sf"/>
</dbReference>
<comment type="caution">
    <text evidence="1">The sequence shown here is derived from an EMBL/GenBank/DDBJ whole genome shotgun (WGS) entry which is preliminary data.</text>
</comment>
<dbReference type="AlphaFoldDB" id="A0A0W0YQI6"/>
<organism evidence="1 2">
    <name type="scientific">Legionella shakespearei DSM 23087</name>
    <dbReference type="NCBI Taxonomy" id="1122169"/>
    <lineage>
        <taxon>Bacteria</taxon>
        <taxon>Pseudomonadati</taxon>
        <taxon>Pseudomonadota</taxon>
        <taxon>Gammaproteobacteria</taxon>
        <taxon>Legionellales</taxon>
        <taxon>Legionellaceae</taxon>
        <taxon>Legionella</taxon>
    </lineage>
</organism>
<proteinExistence type="predicted"/>
<keyword evidence="2" id="KW-1185">Reference proteome</keyword>
<dbReference type="Gene3D" id="1.25.40.20">
    <property type="entry name" value="Ankyrin repeat-containing domain"/>
    <property type="match status" value="1"/>
</dbReference>
<sequence length="539" mass="62812">MKSTWNKHAGLKQLLDELNKQTTATVIQHAWHKPVQPLRSSNRGNSFFGASTVIMDDINPTNTSPNAALPPQEQLLYACIKNEPDVIQRHVRDFESNQNINYLKNCACRLAYEGKIEALKRLMAQTTAIDYLLLDDNEPFAGWNLLHWAIRGNRRKMSLFLINTAPELLLNRVAFEQTGGNLLHFIIEFCTHFEVFEAIIKSEILNDQLDDLLNFSNRQGYGPVFLTMVKIAEPFEFKAFCIEGISEDEIEYEKRLMYGEMLTQLMTLEFKFMAAQQTSIPEDRFNTLAMLFIDFYKAKAWYCEPNYDLFFQLLNHYDQIKSELSPTSLMRIEDWLEHARCMVLTPFLKACHLKNRPRAIEIALWLKESGLDHLIHKPAIDWMSEVDYDNTDPYKRMPCYSYLEYTEGLNALQWAILQEKTDKIPELLKASQFFIFITTRPCETIKGEQNLLHLAISTGRKKSLRCLLDHIPEHFLHFLMKTKDQDGHTPMSLLLSLLQNEELRQNHSDYLEMKQAMEQTLESKRENKVEDTLSSCIIM</sequence>
<dbReference type="RefSeq" id="WP_018576325.1">
    <property type="nucleotide sequence ID" value="NZ_KB892385.1"/>
</dbReference>
<name>A0A0W0YQI6_9GAMM</name>
<reference evidence="1 2" key="1">
    <citation type="submission" date="2015-11" db="EMBL/GenBank/DDBJ databases">
        <title>Genomic analysis of 38 Legionella species identifies large and diverse effector repertoires.</title>
        <authorList>
            <person name="Burstein D."/>
            <person name="Amaro F."/>
            <person name="Zusman T."/>
            <person name="Lifshitz Z."/>
            <person name="Cohen O."/>
            <person name="Gilbert J.A."/>
            <person name="Pupko T."/>
            <person name="Shuman H.A."/>
            <person name="Segal G."/>
        </authorList>
    </citation>
    <scope>NUCLEOTIDE SEQUENCE [LARGE SCALE GENOMIC DNA]</scope>
    <source>
        <strain evidence="1 2">ATCC 49655</strain>
    </source>
</reference>
<dbReference type="SMART" id="SM00248">
    <property type="entry name" value="ANK"/>
    <property type="match status" value="3"/>
</dbReference>
<dbReference type="Proteomes" id="UP000054600">
    <property type="component" value="Unassembled WGS sequence"/>
</dbReference>
<protein>
    <submittedName>
        <fullName evidence="1">Ankyrin repeats (3 copies)</fullName>
    </submittedName>
</protein>
<dbReference type="PATRIC" id="fig|1122169.6.peg.2420"/>
<gene>
    <name evidence="1" type="ORF">Lsha_2112</name>
</gene>
<dbReference type="SUPFAM" id="SSF48403">
    <property type="entry name" value="Ankyrin repeat"/>
    <property type="match status" value="1"/>
</dbReference>
<dbReference type="EMBL" id="LNYW01000054">
    <property type="protein sequence ID" value="KTD58894.1"/>
    <property type="molecule type" value="Genomic_DNA"/>
</dbReference>
<evidence type="ECO:0000313" key="2">
    <source>
        <dbReference type="Proteomes" id="UP000054600"/>
    </source>
</evidence>
<accession>A0A0W0YQI6</accession>
<evidence type="ECO:0000313" key="1">
    <source>
        <dbReference type="EMBL" id="KTD58894.1"/>
    </source>
</evidence>